<dbReference type="Pfam" id="PF13354">
    <property type="entry name" value="Beta-lactamase2"/>
    <property type="match status" value="1"/>
</dbReference>
<sequence length="347" mass="37620">MSSHRQADYSRAVLIILILVAGIAMLGLGFLLYQAMTQSPKEPEVSSSVLVSSQESEASSSLSVASTESQSVASSQNESLSDKNQAVQAAFASLYESKEIKHAYYFQEVTPNSQGAALVSQSGPIKSASIIKLFIMQVLLEEIKAERLSWQEMITMMAEDQVGGTGNLQAAEPGTSYSLEDLALEMLIHSDNTATNLIIERLGGLSAVQAKIQSLGYQDTRLQRLMMDQVAIAEGRENFTSAREVGQLLAKLYQHKLVGQAQDQIFLDFLAQQTDRQGVVATLPQGVISYNKTGSNSAQGLQHDAALVQLTNQSAYVLVVLQEGPGDGDLLKPLQEIGQRVYELMND</sequence>
<name>W1Q2D6_ABIDE</name>
<dbReference type="PANTHER" id="PTHR35333:SF3">
    <property type="entry name" value="BETA-LACTAMASE-TYPE TRANSPEPTIDASE FOLD CONTAINING PROTEIN"/>
    <property type="match status" value="1"/>
</dbReference>
<feature type="transmembrane region" description="Helical" evidence="1">
    <location>
        <begin position="12"/>
        <end position="33"/>
    </location>
</feature>
<evidence type="ECO:0000256" key="1">
    <source>
        <dbReference type="SAM" id="Phobius"/>
    </source>
</evidence>
<evidence type="ECO:0000313" key="3">
    <source>
        <dbReference type="EMBL" id="ESK65223.1"/>
    </source>
</evidence>
<gene>
    <name evidence="3" type="ORF">GCWU000182_001384</name>
</gene>
<dbReference type="eggNOG" id="COG2367">
    <property type="taxonomic scope" value="Bacteria"/>
</dbReference>
<keyword evidence="1" id="KW-1133">Transmembrane helix</keyword>
<dbReference type="GeneID" id="84817887"/>
<dbReference type="InterPro" id="IPR000871">
    <property type="entry name" value="Beta-lactam_class-A"/>
</dbReference>
<dbReference type="GO" id="GO:0008800">
    <property type="term" value="F:beta-lactamase activity"/>
    <property type="evidence" value="ECO:0007669"/>
    <property type="project" value="InterPro"/>
</dbReference>
<dbReference type="RefSeq" id="WP_023392026.1">
    <property type="nucleotide sequence ID" value="NZ_KI535340.1"/>
</dbReference>
<dbReference type="PANTHER" id="PTHR35333">
    <property type="entry name" value="BETA-LACTAMASE"/>
    <property type="match status" value="1"/>
</dbReference>
<keyword evidence="1" id="KW-0812">Transmembrane</keyword>
<keyword evidence="1" id="KW-0472">Membrane</keyword>
<accession>W1Q2D6</accession>
<proteinExistence type="predicted"/>
<dbReference type="HOGENOM" id="CLU_073563_0_0_9"/>
<dbReference type="Gene3D" id="3.40.710.10">
    <property type="entry name" value="DD-peptidase/beta-lactamase superfamily"/>
    <property type="match status" value="1"/>
</dbReference>
<comment type="caution">
    <text evidence="3">The sequence shown here is derived from an EMBL/GenBank/DDBJ whole genome shotgun (WGS) entry which is preliminary data.</text>
</comment>
<dbReference type="Proteomes" id="UP000019050">
    <property type="component" value="Unassembled WGS sequence"/>
</dbReference>
<dbReference type="STRING" id="592010.GCWU000182_001384"/>
<dbReference type="InterPro" id="IPR045155">
    <property type="entry name" value="Beta-lactam_cat"/>
</dbReference>
<dbReference type="GO" id="GO:0030655">
    <property type="term" value="P:beta-lactam antibiotic catabolic process"/>
    <property type="evidence" value="ECO:0007669"/>
    <property type="project" value="InterPro"/>
</dbReference>
<dbReference type="SUPFAM" id="SSF56601">
    <property type="entry name" value="beta-lactamase/transpeptidase-like"/>
    <property type="match status" value="1"/>
</dbReference>
<protein>
    <recommendedName>
        <fullName evidence="2">Beta-lactamase class A catalytic domain-containing protein</fullName>
    </recommendedName>
</protein>
<organism evidence="3 4">
    <name type="scientific">Abiotrophia defectiva ATCC 49176</name>
    <dbReference type="NCBI Taxonomy" id="592010"/>
    <lineage>
        <taxon>Bacteria</taxon>
        <taxon>Bacillati</taxon>
        <taxon>Bacillota</taxon>
        <taxon>Bacilli</taxon>
        <taxon>Lactobacillales</taxon>
        <taxon>Aerococcaceae</taxon>
        <taxon>Abiotrophia</taxon>
    </lineage>
</organism>
<dbReference type="AlphaFoldDB" id="W1Q2D6"/>
<dbReference type="InterPro" id="IPR012338">
    <property type="entry name" value="Beta-lactam/transpept-like"/>
</dbReference>
<dbReference type="OrthoDB" id="9775096at2"/>
<evidence type="ECO:0000259" key="2">
    <source>
        <dbReference type="Pfam" id="PF13354"/>
    </source>
</evidence>
<dbReference type="GO" id="GO:0046677">
    <property type="term" value="P:response to antibiotic"/>
    <property type="evidence" value="ECO:0007669"/>
    <property type="project" value="InterPro"/>
</dbReference>
<feature type="domain" description="Beta-lactamase class A catalytic" evidence="2">
    <location>
        <begin position="107"/>
        <end position="321"/>
    </location>
</feature>
<evidence type="ECO:0000313" key="4">
    <source>
        <dbReference type="Proteomes" id="UP000019050"/>
    </source>
</evidence>
<keyword evidence="4" id="KW-1185">Reference proteome</keyword>
<dbReference type="EMBL" id="ACIN03000013">
    <property type="protein sequence ID" value="ESK65223.1"/>
    <property type="molecule type" value="Genomic_DNA"/>
</dbReference>
<reference evidence="3" key="1">
    <citation type="submission" date="2013-06" db="EMBL/GenBank/DDBJ databases">
        <authorList>
            <person name="Weinstock G."/>
            <person name="Sodergren E."/>
            <person name="Clifton S."/>
            <person name="Fulton L."/>
            <person name="Fulton B."/>
            <person name="Courtney L."/>
            <person name="Fronick C."/>
            <person name="Harrison M."/>
            <person name="Strong C."/>
            <person name="Farmer C."/>
            <person name="Delahaunty K."/>
            <person name="Markovic C."/>
            <person name="Hall O."/>
            <person name="Minx P."/>
            <person name="Tomlinson C."/>
            <person name="Mitreva M."/>
            <person name="Nelson J."/>
            <person name="Hou S."/>
            <person name="Wollam A."/>
            <person name="Pepin K.H."/>
            <person name="Johnson M."/>
            <person name="Bhonagiri V."/>
            <person name="Nash W.E."/>
            <person name="Warren W."/>
            <person name="Chinwalla A."/>
            <person name="Mardis E.R."/>
            <person name="Wilson R.K."/>
        </authorList>
    </citation>
    <scope>NUCLEOTIDE SEQUENCE [LARGE SCALE GENOMIC DNA]</scope>
    <source>
        <strain evidence="3">ATCC 49176</strain>
    </source>
</reference>